<geneLocation type="plasmid" evidence="1">
    <name>RCFBPv3_mp</name>
</geneLocation>
<reference evidence="1" key="1">
    <citation type="journal article" date="2010" name="BMC Genomics">
        <title>Genomes of three tomato pathogens within the Ralstonia solanacearum species complex reveal significant evolutionary divergence.</title>
        <authorList>
            <person name="Remenant B."/>
            <person name="Coupat-Goutaland B."/>
            <person name="Guidot A."/>
            <person name="Cellier G."/>
            <person name="Wicker E."/>
            <person name="Allen C."/>
            <person name="Fegan M."/>
            <person name="Pruvost O."/>
            <person name="Elbaz M."/>
            <person name="Calteau A."/>
            <person name="Salvignol G."/>
            <person name="Mornico D."/>
            <person name="Mangenot S."/>
            <person name="Barbe V."/>
            <person name="Medigue C."/>
            <person name="Prior P."/>
        </authorList>
    </citation>
    <scope>NUCLEOTIDE SEQUENCE [LARGE SCALE GENOMIC DNA]</scope>
    <source>
        <strain evidence="1">CFBP2957</strain>
        <plasmid evidence="1">RCFBPv3_mp</plasmid>
    </source>
</reference>
<keyword evidence="1" id="KW-0614">Plasmid</keyword>
<sequence length="104" mass="11143">MPEIEKRTHFCEDFGRVHRAFSAARTQAPSAFGALAEQHTVVEGAVVDVHRGAGRYAVCRAEATGSAARGFAHSALASRQMLGCVAAPVIRCSTHLHRRPPCCT</sequence>
<dbReference type="AlphaFoldDB" id="D8P6Y4"/>
<evidence type="ECO:0000313" key="1">
    <source>
        <dbReference type="EMBL" id="CBJ52818.1"/>
    </source>
</evidence>
<name>D8P6Y4_RALSL</name>
<organism evidence="1">
    <name type="scientific">Ralstonia solanacearum CFBP2957</name>
    <dbReference type="NCBI Taxonomy" id="859656"/>
    <lineage>
        <taxon>Bacteria</taxon>
        <taxon>Pseudomonadati</taxon>
        <taxon>Pseudomonadota</taxon>
        <taxon>Betaproteobacteria</taxon>
        <taxon>Burkholderiales</taxon>
        <taxon>Burkholderiaceae</taxon>
        <taxon>Ralstonia</taxon>
        <taxon>Ralstonia solanacearum species complex</taxon>
    </lineage>
</organism>
<reference evidence="1" key="2">
    <citation type="submission" date="2010-02" db="EMBL/GenBank/DDBJ databases">
        <authorList>
            <person name="Genoscope - CEA"/>
        </authorList>
    </citation>
    <scope>NUCLEOTIDE SEQUENCE</scope>
    <source>
        <strain evidence="1">CFBP2957</strain>
        <plasmid evidence="1">RCFBPv3_mp</plasmid>
    </source>
</reference>
<accession>D8P6Y4</accession>
<protein>
    <submittedName>
        <fullName evidence="1">Uncharacterized protein</fullName>
    </submittedName>
</protein>
<proteinExistence type="predicted"/>
<gene>
    <name evidence="1" type="ORF">RCFBP_mp10021</name>
</gene>
<dbReference type="EMBL" id="FP885907">
    <property type="protein sequence ID" value="CBJ52818.1"/>
    <property type="molecule type" value="Genomic_DNA"/>
</dbReference>